<protein>
    <submittedName>
        <fullName evidence="1">Uncharacterized protein</fullName>
    </submittedName>
</protein>
<name>A0ABV2R793_9HYPH</name>
<sequence length="56" mass="6103">MTDELAVYDGREMIGTTRRNGPHTFVAKSLEGKRLGTFPDQAAATHAVREAARPTC</sequence>
<accession>A0ABV2R793</accession>
<keyword evidence="2" id="KW-1185">Reference proteome</keyword>
<reference evidence="1 2" key="1">
    <citation type="submission" date="2024-06" db="EMBL/GenBank/DDBJ databases">
        <title>Sorghum-associated microbial communities from plants grown in Nebraska, USA.</title>
        <authorList>
            <person name="Schachtman D."/>
        </authorList>
    </citation>
    <scope>NUCLEOTIDE SEQUENCE [LARGE SCALE GENOMIC DNA]</scope>
    <source>
        <strain evidence="1 2">3207</strain>
    </source>
</reference>
<proteinExistence type="predicted"/>
<comment type="caution">
    <text evidence="1">The sequence shown here is derived from an EMBL/GenBank/DDBJ whole genome shotgun (WGS) entry which is preliminary data.</text>
</comment>
<evidence type="ECO:0000313" key="2">
    <source>
        <dbReference type="Proteomes" id="UP001549321"/>
    </source>
</evidence>
<gene>
    <name evidence="1" type="ORF">ABIE08_004529</name>
</gene>
<dbReference type="EMBL" id="JBEPSM010000005">
    <property type="protein sequence ID" value="MET4636566.1"/>
    <property type="molecule type" value="Genomic_DNA"/>
</dbReference>
<organism evidence="1 2">
    <name type="scientific">Kaistia defluvii</name>
    <dbReference type="NCBI Taxonomy" id="410841"/>
    <lineage>
        <taxon>Bacteria</taxon>
        <taxon>Pseudomonadati</taxon>
        <taxon>Pseudomonadota</taxon>
        <taxon>Alphaproteobacteria</taxon>
        <taxon>Hyphomicrobiales</taxon>
        <taxon>Kaistiaceae</taxon>
        <taxon>Kaistia</taxon>
    </lineage>
</organism>
<evidence type="ECO:0000313" key="1">
    <source>
        <dbReference type="EMBL" id="MET4636566.1"/>
    </source>
</evidence>
<dbReference type="Proteomes" id="UP001549321">
    <property type="component" value="Unassembled WGS sequence"/>
</dbReference>